<evidence type="ECO:0000256" key="8">
    <source>
        <dbReference type="ARBA" id="ARBA00022777"/>
    </source>
</evidence>
<evidence type="ECO:0000259" key="14">
    <source>
        <dbReference type="PROSITE" id="PS50885"/>
    </source>
</evidence>
<feature type="transmembrane region" description="Helical" evidence="12">
    <location>
        <begin position="20"/>
        <end position="41"/>
    </location>
</feature>
<keyword evidence="12" id="KW-0812">Transmembrane</keyword>
<evidence type="ECO:0000256" key="12">
    <source>
        <dbReference type="SAM" id="Phobius"/>
    </source>
</evidence>
<dbReference type="PROSITE" id="PS50885">
    <property type="entry name" value="HAMP"/>
    <property type="match status" value="1"/>
</dbReference>
<evidence type="ECO:0000313" key="16">
    <source>
        <dbReference type="Proteomes" id="UP000199687"/>
    </source>
</evidence>
<dbReference type="PRINTS" id="PR00344">
    <property type="entry name" value="BCTRLSENSOR"/>
</dbReference>
<evidence type="ECO:0000256" key="1">
    <source>
        <dbReference type="ARBA" id="ARBA00000085"/>
    </source>
</evidence>
<sequence length="593" mass="68598">MLHNLKNYYMNLRLKHKMVILTLLVLLTFSIGGLSILQYAFNLYNKEIYRQSAQALQVSTNSIEAEMKKLERLSYQIATDTYVQSYLTELSKTESNYNRYMIGAELRKRLIDIGALSKYVESIQLYDKYDEEYASGIALKNLSDKRLEEIKNITKLEEGGVAWAPPTKEDATMIVARDIREYLDFSFARLGTVAVRIDIEEIVNEITKNLEEQNTSFLIFDEEENQIFMNDNQIESIKPSQFHINQQGYQIVKINKERYFLTYSEANELGWTYMILTPYSNLFMVISQTRTAVFVTYFALFLIVIFLGSRFTGTIVNPIESLNQKMKKVQTGNLDYYDLESEASFTKDEAGQLHENFKKMMNQINYLIGENYKKQLLIKESEYKTLQAQVNPHFLYNTLESINWSAKIAGEKKISQMAESLGYVLRSSINMKSTLIPLKEEISIVDHYITIQKYRFEERLLFQKQIYEELLNVNVPKFILQPIVENAIRYGLQEMVGVCEILLDIKEEHGNICITVSDNGPGMTLKHLNNVIKGNYEPKGTGIGLRNINERIKILFGENYGIKIDSEINKGTNIKIILPREADDSYVQNIAGR</sequence>
<dbReference type="InterPro" id="IPR003660">
    <property type="entry name" value="HAMP_dom"/>
</dbReference>
<name>A0A1H9S3S5_9BACI</name>
<evidence type="ECO:0000256" key="4">
    <source>
        <dbReference type="ARBA" id="ARBA00022475"/>
    </source>
</evidence>
<evidence type="ECO:0000259" key="13">
    <source>
        <dbReference type="PROSITE" id="PS50109"/>
    </source>
</evidence>
<dbReference type="InterPro" id="IPR005467">
    <property type="entry name" value="His_kinase_dom"/>
</dbReference>
<dbReference type="Pfam" id="PF02518">
    <property type="entry name" value="HATPase_c"/>
    <property type="match status" value="1"/>
</dbReference>
<keyword evidence="16" id="KW-1185">Reference proteome</keyword>
<dbReference type="EMBL" id="FOGL01000010">
    <property type="protein sequence ID" value="SER79650.1"/>
    <property type="molecule type" value="Genomic_DNA"/>
</dbReference>
<dbReference type="SMART" id="SM00387">
    <property type="entry name" value="HATPase_c"/>
    <property type="match status" value="1"/>
</dbReference>
<dbReference type="InterPro" id="IPR010559">
    <property type="entry name" value="Sig_transdc_His_kin_internal"/>
</dbReference>
<protein>
    <recommendedName>
        <fullName evidence="3">histidine kinase</fullName>
        <ecNumber evidence="3">2.7.13.3</ecNumber>
    </recommendedName>
</protein>
<evidence type="ECO:0000256" key="10">
    <source>
        <dbReference type="ARBA" id="ARBA00023012"/>
    </source>
</evidence>
<keyword evidence="11 12" id="KW-0472">Membrane</keyword>
<evidence type="ECO:0000313" key="15">
    <source>
        <dbReference type="EMBL" id="SER79650.1"/>
    </source>
</evidence>
<proteinExistence type="predicted"/>
<dbReference type="PANTHER" id="PTHR34220">
    <property type="entry name" value="SENSOR HISTIDINE KINASE YPDA"/>
    <property type="match status" value="1"/>
</dbReference>
<keyword evidence="9" id="KW-0067">ATP-binding</keyword>
<evidence type="ECO:0000256" key="7">
    <source>
        <dbReference type="ARBA" id="ARBA00022741"/>
    </source>
</evidence>
<dbReference type="Gene3D" id="1.10.287.130">
    <property type="match status" value="1"/>
</dbReference>
<dbReference type="EC" id="2.7.13.3" evidence="3"/>
<dbReference type="InterPro" id="IPR050640">
    <property type="entry name" value="Bact_2-comp_sensor_kinase"/>
</dbReference>
<feature type="transmembrane region" description="Helical" evidence="12">
    <location>
        <begin position="292"/>
        <end position="311"/>
    </location>
</feature>
<dbReference type="PANTHER" id="PTHR34220:SF7">
    <property type="entry name" value="SENSOR HISTIDINE KINASE YPDA"/>
    <property type="match status" value="1"/>
</dbReference>
<dbReference type="GO" id="GO:0000155">
    <property type="term" value="F:phosphorelay sensor kinase activity"/>
    <property type="evidence" value="ECO:0007669"/>
    <property type="project" value="InterPro"/>
</dbReference>
<comment type="catalytic activity">
    <reaction evidence="1">
        <text>ATP + protein L-histidine = ADP + protein N-phospho-L-histidine.</text>
        <dbReference type="EC" id="2.7.13.3"/>
    </reaction>
</comment>
<evidence type="ECO:0000256" key="11">
    <source>
        <dbReference type="ARBA" id="ARBA00023136"/>
    </source>
</evidence>
<keyword evidence="5" id="KW-0597">Phosphoprotein</keyword>
<keyword evidence="12" id="KW-1133">Transmembrane helix</keyword>
<feature type="domain" description="Histidine kinase" evidence="13">
    <location>
        <begin position="479"/>
        <end position="582"/>
    </location>
</feature>
<dbReference type="InterPro" id="IPR003594">
    <property type="entry name" value="HATPase_dom"/>
</dbReference>
<dbReference type="STRING" id="531814.SAMN04487944_11080"/>
<dbReference type="AlphaFoldDB" id="A0A1H9S3S5"/>
<dbReference type="OrthoDB" id="9776552at2"/>
<dbReference type="Proteomes" id="UP000199687">
    <property type="component" value="Unassembled WGS sequence"/>
</dbReference>
<keyword evidence="7" id="KW-0547">Nucleotide-binding</keyword>
<dbReference type="GO" id="GO:0005524">
    <property type="term" value="F:ATP binding"/>
    <property type="evidence" value="ECO:0007669"/>
    <property type="project" value="UniProtKB-KW"/>
</dbReference>
<evidence type="ECO:0000256" key="3">
    <source>
        <dbReference type="ARBA" id="ARBA00012438"/>
    </source>
</evidence>
<evidence type="ECO:0000256" key="2">
    <source>
        <dbReference type="ARBA" id="ARBA00004651"/>
    </source>
</evidence>
<dbReference type="CDD" id="cd06225">
    <property type="entry name" value="HAMP"/>
    <property type="match status" value="1"/>
</dbReference>
<evidence type="ECO:0000256" key="5">
    <source>
        <dbReference type="ARBA" id="ARBA00022553"/>
    </source>
</evidence>
<dbReference type="InterPro" id="IPR036890">
    <property type="entry name" value="HATPase_C_sf"/>
</dbReference>
<accession>A0A1H9S3S5</accession>
<keyword evidence="4" id="KW-1003">Cell membrane</keyword>
<keyword evidence="10" id="KW-0902">Two-component regulatory system</keyword>
<comment type="subcellular location">
    <subcellularLocation>
        <location evidence="2">Cell membrane</location>
        <topology evidence="2">Multi-pass membrane protein</topology>
    </subcellularLocation>
</comment>
<dbReference type="GO" id="GO:0005886">
    <property type="term" value="C:plasma membrane"/>
    <property type="evidence" value="ECO:0007669"/>
    <property type="project" value="UniProtKB-SubCell"/>
</dbReference>
<evidence type="ECO:0000256" key="6">
    <source>
        <dbReference type="ARBA" id="ARBA00022679"/>
    </source>
</evidence>
<dbReference type="SUPFAM" id="SSF55874">
    <property type="entry name" value="ATPase domain of HSP90 chaperone/DNA topoisomerase II/histidine kinase"/>
    <property type="match status" value="1"/>
</dbReference>
<dbReference type="Gene3D" id="3.30.450.20">
    <property type="entry name" value="PAS domain"/>
    <property type="match status" value="1"/>
</dbReference>
<organism evidence="15 16">
    <name type="scientific">Gracilibacillus ureilyticus</name>
    <dbReference type="NCBI Taxonomy" id="531814"/>
    <lineage>
        <taxon>Bacteria</taxon>
        <taxon>Bacillati</taxon>
        <taxon>Bacillota</taxon>
        <taxon>Bacilli</taxon>
        <taxon>Bacillales</taxon>
        <taxon>Bacillaceae</taxon>
        <taxon>Gracilibacillus</taxon>
    </lineage>
</organism>
<keyword evidence="8 15" id="KW-0418">Kinase</keyword>
<dbReference type="PROSITE" id="PS50109">
    <property type="entry name" value="HIS_KIN"/>
    <property type="match status" value="1"/>
</dbReference>
<dbReference type="InterPro" id="IPR004358">
    <property type="entry name" value="Sig_transdc_His_kin-like_C"/>
</dbReference>
<feature type="domain" description="HAMP" evidence="14">
    <location>
        <begin position="313"/>
        <end position="369"/>
    </location>
</feature>
<reference evidence="15 16" key="1">
    <citation type="submission" date="2016-10" db="EMBL/GenBank/DDBJ databases">
        <authorList>
            <person name="de Groot N.N."/>
        </authorList>
    </citation>
    <scope>NUCLEOTIDE SEQUENCE [LARGE SCALE GENOMIC DNA]</scope>
    <source>
        <strain evidence="15 16">CGMCC 1.7727</strain>
    </source>
</reference>
<evidence type="ECO:0000256" key="9">
    <source>
        <dbReference type="ARBA" id="ARBA00022840"/>
    </source>
</evidence>
<dbReference type="Gene3D" id="3.30.565.10">
    <property type="entry name" value="Histidine kinase-like ATPase, C-terminal domain"/>
    <property type="match status" value="1"/>
</dbReference>
<keyword evidence="6" id="KW-0808">Transferase</keyword>
<dbReference type="Pfam" id="PF06580">
    <property type="entry name" value="His_kinase"/>
    <property type="match status" value="1"/>
</dbReference>
<gene>
    <name evidence="15" type="ORF">SAMN04487944_11080</name>
</gene>